<proteinExistence type="predicted"/>
<organism evidence="1 2">
    <name type="scientific">Panagrolaimus sp. PS1159</name>
    <dbReference type="NCBI Taxonomy" id="55785"/>
    <lineage>
        <taxon>Eukaryota</taxon>
        <taxon>Metazoa</taxon>
        <taxon>Ecdysozoa</taxon>
        <taxon>Nematoda</taxon>
        <taxon>Chromadorea</taxon>
        <taxon>Rhabditida</taxon>
        <taxon>Tylenchina</taxon>
        <taxon>Panagrolaimomorpha</taxon>
        <taxon>Panagrolaimoidea</taxon>
        <taxon>Panagrolaimidae</taxon>
        <taxon>Panagrolaimus</taxon>
    </lineage>
</organism>
<accession>A0AC35FZ71</accession>
<sequence>MIDLSQLPGSFSPDYWPEPFWPITVVFAIWLINFLKIFSYPEEPKVYLNEKSKNGNHIKDVLDKCPIMKEKYYPCLLWGKNGHIQTATYGILGHSTLKRTFDRRHAVKLDDGTTVLFDVFEPIESHPTGNDYTFVLCPGIANTSESNYIRTLVHSAQENGYRCAVLNHLGALKDVQLTSDHIFNYGSTAELEAMMKVVAETYPLTKFISIGFSMGGNVTTRYLAKAPEEIKKRILLALSVGQGYCATASGPCYHEWENGRRVYNYIITENMKRLLRRNYDKVVLPHVKTGLVDEQRLWGATSLVVLDEVYNRRVFGFNSVDDFYKSVSSLPLIPNITVPMIFLNALDDPIVPEVLWNPVKELCESHPLHTFILLKHGGHLGFLEGKSIKPNSVTWLDRFILQLSEATIQIFDE</sequence>
<reference evidence="2" key="1">
    <citation type="submission" date="2022-11" db="UniProtKB">
        <authorList>
            <consortium name="WormBaseParasite"/>
        </authorList>
    </citation>
    <scope>IDENTIFICATION</scope>
</reference>
<evidence type="ECO:0000313" key="2">
    <source>
        <dbReference type="WBParaSite" id="PS1159_v2.g21894.t1"/>
    </source>
</evidence>
<dbReference type="WBParaSite" id="PS1159_v2.g21894.t1">
    <property type="protein sequence ID" value="PS1159_v2.g21894.t1"/>
    <property type="gene ID" value="PS1159_v2.g21894"/>
</dbReference>
<evidence type="ECO:0000313" key="1">
    <source>
        <dbReference type="Proteomes" id="UP000887580"/>
    </source>
</evidence>
<protein>
    <submittedName>
        <fullName evidence="2">AB hydrolase-1 domain-containing protein</fullName>
    </submittedName>
</protein>
<name>A0AC35FZ71_9BILA</name>
<dbReference type="Proteomes" id="UP000887580">
    <property type="component" value="Unplaced"/>
</dbReference>